<dbReference type="PANTHER" id="PTHR34504">
    <property type="entry name" value="ANTITOXIN HICB"/>
    <property type="match status" value="1"/>
</dbReference>
<dbReference type="RefSeq" id="WP_144686183.1">
    <property type="nucleotide sequence ID" value="NZ_VLLC01000028.1"/>
</dbReference>
<dbReference type="AlphaFoldDB" id="A0A562RD20"/>
<dbReference type="OrthoDB" id="8548685at2"/>
<dbReference type="Gene3D" id="3.30.160.250">
    <property type="match status" value="1"/>
</dbReference>
<accession>A0A562RD20</accession>
<comment type="caution">
    <text evidence="1">The sequence shown here is derived from an EMBL/GenBank/DDBJ whole genome shotgun (WGS) entry which is preliminary data.</text>
</comment>
<dbReference type="InterPro" id="IPR035069">
    <property type="entry name" value="TTHA1013/TTHA0281-like"/>
</dbReference>
<dbReference type="SUPFAM" id="SSF143100">
    <property type="entry name" value="TTHA1013/TTHA0281-like"/>
    <property type="match status" value="1"/>
</dbReference>
<proteinExistence type="predicted"/>
<name>A0A562RD20_9BACT</name>
<keyword evidence="2" id="KW-1185">Reference proteome</keyword>
<dbReference type="InterPro" id="IPR051404">
    <property type="entry name" value="TA_system_antitoxin"/>
</dbReference>
<gene>
    <name evidence="1" type="ORF">LZ24_02841</name>
</gene>
<dbReference type="PANTHER" id="PTHR34504:SF4">
    <property type="entry name" value="ANTITOXIN HICB"/>
    <property type="match status" value="1"/>
</dbReference>
<dbReference type="EMBL" id="VLLC01000028">
    <property type="protein sequence ID" value="TWI66942.1"/>
    <property type="molecule type" value="Genomic_DNA"/>
</dbReference>
<evidence type="ECO:0000313" key="1">
    <source>
        <dbReference type="EMBL" id="TWI66942.1"/>
    </source>
</evidence>
<evidence type="ECO:0000313" key="2">
    <source>
        <dbReference type="Proteomes" id="UP000318307"/>
    </source>
</evidence>
<sequence length="73" mass="8132">MNRHLTAIIEREGDGYVALCPEVDVASQGDSIAEARDNLREALELFFETASEEEIGLRLHKEVYITQLEVAVG</sequence>
<reference evidence="1 2" key="1">
    <citation type="submission" date="2019-07" db="EMBL/GenBank/DDBJ databases">
        <title>Genome sequencing of 100 strains of the haloalkaliphilic chemolithoautotrophic sulfur-oxidizing bacterium Thioalkalivibrio.</title>
        <authorList>
            <person name="Muyzer G."/>
        </authorList>
    </citation>
    <scope>NUCLEOTIDE SEQUENCE [LARGE SCALE GENOMIC DNA]</scope>
    <source>
        <strain evidence="1 2">ASO4-4</strain>
    </source>
</reference>
<protein>
    <submittedName>
        <fullName evidence="1">Putative RNase H-like HicB family nuclease</fullName>
    </submittedName>
</protein>
<dbReference type="Proteomes" id="UP000318307">
    <property type="component" value="Unassembled WGS sequence"/>
</dbReference>
<organism evidence="1 2">
    <name type="scientific">Desulfobotulus alkaliphilus</name>
    <dbReference type="NCBI Taxonomy" id="622671"/>
    <lineage>
        <taxon>Bacteria</taxon>
        <taxon>Pseudomonadati</taxon>
        <taxon>Thermodesulfobacteriota</taxon>
        <taxon>Desulfobacteria</taxon>
        <taxon>Desulfobacterales</taxon>
        <taxon>Desulfobacteraceae</taxon>
        <taxon>Desulfobotulus</taxon>
    </lineage>
</organism>